<name>A0A840KB68_9FLAO</name>
<dbReference type="GO" id="GO:0003677">
    <property type="term" value="F:DNA binding"/>
    <property type="evidence" value="ECO:0007669"/>
    <property type="project" value="UniProtKB-KW"/>
</dbReference>
<organism evidence="5 6">
    <name type="scientific">Chryseobacterium defluvii</name>
    <dbReference type="NCBI Taxonomy" id="160396"/>
    <lineage>
        <taxon>Bacteria</taxon>
        <taxon>Pseudomonadati</taxon>
        <taxon>Bacteroidota</taxon>
        <taxon>Flavobacteriia</taxon>
        <taxon>Flavobacteriales</taxon>
        <taxon>Weeksellaceae</taxon>
        <taxon>Chryseobacterium group</taxon>
        <taxon>Chryseobacterium</taxon>
    </lineage>
</organism>
<comment type="caution">
    <text evidence="5">The sequence shown here is derived from an EMBL/GenBank/DDBJ whole genome shotgun (WGS) entry which is preliminary data.</text>
</comment>
<evidence type="ECO:0000256" key="2">
    <source>
        <dbReference type="ARBA" id="ARBA00022747"/>
    </source>
</evidence>
<proteinExistence type="inferred from homology"/>
<comment type="similarity">
    <text evidence="1">Belongs to the type-I restriction system S methylase family.</text>
</comment>
<evidence type="ECO:0000259" key="4">
    <source>
        <dbReference type="Pfam" id="PF01420"/>
    </source>
</evidence>
<keyword evidence="5" id="KW-0378">Hydrolase</keyword>
<evidence type="ECO:0000313" key="6">
    <source>
        <dbReference type="Proteomes" id="UP000592180"/>
    </source>
</evidence>
<dbReference type="PANTHER" id="PTHR30408:SF13">
    <property type="entry name" value="TYPE I RESTRICTION ENZYME HINDI SPECIFICITY SUBUNIT"/>
    <property type="match status" value="1"/>
</dbReference>
<dbReference type="InterPro" id="IPR044946">
    <property type="entry name" value="Restrct_endonuc_typeI_TRD_sf"/>
</dbReference>
<dbReference type="SUPFAM" id="SSF116734">
    <property type="entry name" value="DNA methylase specificity domain"/>
    <property type="match status" value="2"/>
</dbReference>
<sequence length="393" mass="44325">MRFPGFESEWEVTELNELGEFLGGGTPSSSNEDFWRGNIPWVSSSDLSEGDIHSVNISRFITEDAISNSATKLCSAPIILIVSRVGVGKVAYSEKSLCTSQDFLNIINFKCNGVFLSYLLSVEMKKAASAVQGTSIKGISSIEIKSKKLFTPKENEQQKIAFFLSLVDERITTQNKIIEELSVLKNTLAKRIFSQDLRFKDDKGNEFQKWQIKKLQDICEIIGGGTPETNKTEYWNGNIQWFTPTEIKSNYVSKSERTISELGLKNSSAKLLPKGTILLTTRATIGEASIALEECTTNQGFQSLITKEDCNNIFLFNWLKMNKYELAKRANGSTFAEISKSEIEKIEINFPSIDEQMKIADFLLSIDSKVDIETQLLKKLEEQKKFLLQEMFI</sequence>
<dbReference type="Gene3D" id="3.90.220.20">
    <property type="entry name" value="DNA methylase specificity domains"/>
    <property type="match status" value="2"/>
</dbReference>
<feature type="domain" description="Type I restriction modification DNA specificity" evidence="4">
    <location>
        <begin position="209"/>
        <end position="382"/>
    </location>
</feature>
<evidence type="ECO:0000256" key="3">
    <source>
        <dbReference type="ARBA" id="ARBA00023125"/>
    </source>
</evidence>
<keyword evidence="6" id="KW-1185">Reference proteome</keyword>
<dbReference type="InterPro" id="IPR000055">
    <property type="entry name" value="Restrct_endonuc_typeI_TRD"/>
</dbReference>
<dbReference type="GO" id="GO:0009035">
    <property type="term" value="F:type I site-specific deoxyribonuclease activity"/>
    <property type="evidence" value="ECO:0007669"/>
    <property type="project" value="UniProtKB-EC"/>
</dbReference>
<dbReference type="CDD" id="cd17273">
    <property type="entry name" value="RMtype1_S_EcoJA69PI-TRD1-CR1_like"/>
    <property type="match status" value="1"/>
</dbReference>
<feature type="domain" description="Type I restriction modification DNA specificity" evidence="4">
    <location>
        <begin position="8"/>
        <end position="181"/>
    </location>
</feature>
<dbReference type="AlphaFoldDB" id="A0A840KB68"/>
<dbReference type="Proteomes" id="UP000592180">
    <property type="component" value="Unassembled WGS sequence"/>
</dbReference>
<dbReference type="CDD" id="cd17513">
    <property type="entry name" value="RMtype1_S_AveSPN6ORF1907P_TRD2-CR2_like"/>
    <property type="match status" value="1"/>
</dbReference>
<dbReference type="RefSeq" id="WP_184182723.1">
    <property type="nucleotide sequence ID" value="NZ_JACHLE010000001.1"/>
</dbReference>
<dbReference type="EC" id="3.1.21.3" evidence="5"/>
<dbReference type="Gene3D" id="1.10.287.1120">
    <property type="entry name" value="Bipartite methylase S protein"/>
    <property type="match status" value="1"/>
</dbReference>
<dbReference type="PANTHER" id="PTHR30408">
    <property type="entry name" value="TYPE-1 RESTRICTION ENZYME ECOKI SPECIFICITY PROTEIN"/>
    <property type="match status" value="1"/>
</dbReference>
<keyword evidence="3" id="KW-0238">DNA-binding</keyword>
<dbReference type="InterPro" id="IPR052021">
    <property type="entry name" value="Type-I_RS_S_subunit"/>
</dbReference>
<keyword evidence="2" id="KW-0680">Restriction system</keyword>
<gene>
    <name evidence="5" type="ORF">HNP38_000065</name>
</gene>
<accession>A0A840KB68</accession>
<evidence type="ECO:0000256" key="1">
    <source>
        <dbReference type="ARBA" id="ARBA00010923"/>
    </source>
</evidence>
<evidence type="ECO:0000313" key="5">
    <source>
        <dbReference type="EMBL" id="MBB4804793.1"/>
    </source>
</evidence>
<reference evidence="5 6" key="1">
    <citation type="submission" date="2020-08" db="EMBL/GenBank/DDBJ databases">
        <title>Functional genomics of gut bacteria from endangered species of beetles.</title>
        <authorList>
            <person name="Carlos-Shanley C."/>
        </authorList>
    </citation>
    <scope>NUCLEOTIDE SEQUENCE [LARGE SCALE GENOMIC DNA]</scope>
    <source>
        <strain evidence="5 6">S00151</strain>
    </source>
</reference>
<dbReference type="EMBL" id="JACHLE010000001">
    <property type="protein sequence ID" value="MBB4804793.1"/>
    <property type="molecule type" value="Genomic_DNA"/>
</dbReference>
<protein>
    <submittedName>
        <fullName evidence="5">Type I restriction enzyme S subunit</fullName>
        <ecNumber evidence="5">3.1.21.3</ecNumber>
    </submittedName>
</protein>
<dbReference type="Pfam" id="PF01420">
    <property type="entry name" value="Methylase_S"/>
    <property type="match status" value="2"/>
</dbReference>
<dbReference type="GO" id="GO:0009307">
    <property type="term" value="P:DNA restriction-modification system"/>
    <property type="evidence" value="ECO:0007669"/>
    <property type="project" value="UniProtKB-KW"/>
</dbReference>